<keyword evidence="2" id="KW-1185">Reference proteome</keyword>
<evidence type="ECO:0000313" key="2">
    <source>
        <dbReference type="Proteomes" id="UP000050741"/>
    </source>
</evidence>
<organism evidence="2 3">
    <name type="scientific">Globodera pallida</name>
    <name type="common">Potato cyst nematode worm</name>
    <name type="synonym">Heterodera pallida</name>
    <dbReference type="NCBI Taxonomy" id="36090"/>
    <lineage>
        <taxon>Eukaryota</taxon>
        <taxon>Metazoa</taxon>
        <taxon>Ecdysozoa</taxon>
        <taxon>Nematoda</taxon>
        <taxon>Chromadorea</taxon>
        <taxon>Rhabditida</taxon>
        <taxon>Tylenchina</taxon>
        <taxon>Tylenchomorpha</taxon>
        <taxon>Tylenchoidea</taxon>
        <taxon>Heteroderidae</taxon>
        <taxon>Heteroderinae</taxon>
        <taxon>Globodera</taxon>
    </lineage>
</organism>
<protein>
    <submittedName>
        <fullName evidence="3">PITH domain-containing protein</fullName>
    </submittedName>
</protein>
<accession>A0A183CGJ9</accession>
<sequence length="383" mass="42534">MGTCASNKRQMVVRLPSTIKKLGTTAIHATAFKNNVAMIHTQQMNSNNTVKQYNPLQHERENSVKLLKHDSGLNLLPAELQLNMTALSDETIFEREKRMVVLLVSSQHDKPSQLDVDFQNDTLTGGGAGNDGKLCHFRAYPQIKKLQNYKKFCGSDSSDKTIFEREKRMVVLLVSSQHDMPSQLDVDFQNDDTLTGEEAGNDGKLCHFGAYPQIKELQYYKKFCGSDSSDKLGYQFTSSSPNSATTLLVAAKSVSSMLLNKIEKEKKFVCIRRKMQQQFSRRSSTKRASVVDDAQSLASGSIAGGDITTTAAAVPFSSPTPSEQHQQNGIPISSSNTKAVDGHHHHVHHRHQEDTFSVHSSATNDFDSHQQQQLLQQQSSSSF</sequence>
<evidence type="ECO:0000256" key="1">
    <source>
        <dbReference type="SAM" id="MobiDB-lite"/>
    </source>
</evidence>
<feature type="compositionally biased region" description="Low complexity" evidence="1">
    <location>
        <begin position="370"/>
        <end position="383"/>
    </location>
</feature>
<name>A0A183CGJ9_GLOPA</name>
<proteinExistence type="predicted"/>
<reference evidence="3" key="2">
    <citation type="submission" date="2016-06" db="UniProtKB">
        <authorList>
            <consortium name="WormBaseParasite"/>
        </authorList>
    </citation>
    <scope>IDENTIFICATION</scope>
</reference>
<feature type="region of interest" description="Disordered" evidence="1">
    <location>
        <begin position="312"/>
        <end position="383"/>
    </location>
</feature>
<evidence type="ECO:0000313" key="3">
    <source>
        <dbReference type="WBParaSite" id="GPLIN_001200400"/>
    </source>
</evidence>
<feature type="compositionally biased region" description="Polar residues" evidence="1">
    <location>
        <begin position="317"/>
        <end position="338"/>
    </location>
</feature>
<dbReference type="Proteomes" id="UP000050741">
    <property type="component" value="Unassembled WGS sequence"/>
</dbReference>
<reference evidence="2" key="1">
    <citation type="submission" date="2014-05" db="EMBL/GenBank/DDBJ databases">
        <title>The genome and life-stage specific transcriptomes of Globodera pallida elucidate key aspects of plant parasitism by a cyst nematode.</title>
        <authorList>
            <person name="Cotton J.A."/>
            <person name="Lilley C.J."/>
            <person name="Jones L.M."/>
            <person name="Kikuchi T."/>
            <person name="Reid A.J."/>
            <person name="Thorpe P."/>
            <person name="Tsai I.J."/>
            <person name="Beasley H."/>
            <person name="Blok V."/>
            <person name="Cock P.J.A."/>
            <person name="Van den Akker S.E."/>
            <person name="Holroyd N."/>
            <person name="Hunt M."/>
            <person name="Mantelin S."/>
            <person name="Naghra H."/>
            <person name="Pain A."/>
            <person name="Palomares-Rius J.E."/>
            <person name="Zarowiecki M."/>
            <person name="Berriman M."/>
            <person name="Jones J.T."/>
            <person name="Urwin P.E."/>
        </authorList>
    </citation>
    <scope>NUCLEOTIDE SEQUENCE [LARGE SCALE GENOMIC DNA]</scope>
    <source>
        <strain evidence="2">Lindley</strain>
    </source>
</reference>
<dbReference type="WBParaSite" id="GPLIN_001200400">
    <property type="protein sequence ID" value="GPLIN_001200400"/>
    <property type="gene ID" value="GPLIN_001200400"/>
</dbReference>
<dbReference type="AlphaFoldDB" id="A0A183CGJ9"/>